<dbReference type="FunFam" id="1.10.8.1120:FF:000001">
    <property type="entry name" value="Histone RNA hairpin-binding protein-like"/>
    <property type="match status" value="1"/>
</dbReference>
<evidence type="ECO:0000313" key="6">
    <source>
        <dbReference type="Proteomes" id="UP001075354"/>
    </source>
</evidence>
<dbReference type="GO" id="GO:0051028">
    <property type="term" value="P:mRNA transport"/>
    <property type="evidence" value="ECO:0007669"/>
    <property type="project" value="TreeGrafter"/>
</dbReference>
<dbReference type="GO" id="GO:0071204">
    <property type="term" value="C:histone pre-mRNA 3'end processing complex"/>
    <property type="evidence" value="ECO:0007669"/>
    <property type="project" value="TreeGrafter"/>
</dbReference>
<feature type="compositionally biased region" description="Basic and acidic residues" evidence="3">
    <location>
        <begin position="230"/>
        <end position="241"/>
    </location>
</feature>
<dbReference type="GO" id="GO:0003729">
    <property type="term" value="F:mRNA binding"/>
    <property type="evidence" value="ECO:0007669"/>
    <property type="project" value="InterPro"/>
</dbReference>
<dbReference type="GO" id="GO:0071207">
    <property type="term" value="F:histone pre-mRNA stem-loop binding"/>
    <property type="evidence" value="ECO:0007669"/>
    <property type="project" value="TreeGrafter"/>
</dbReference>
<sequence>MEEPHRRKSWVDMLEDDGAKPKTEIKTEPLDRDITAEPSRLDVPMDTEPAKVKTEPLESPMDTEDFEDCPVRVKQEGTESEEGTSLEGAESGWSKLVQTTEENKPLTPGRLTFAQICAKTSNSPVVSVKTEPEEKSEPASPEKRDRKRSLFQNGAKEQESFGILDEQSMDSPCKDIREIMTNIHMDSPIKEEKQDENEDITTTRRTSPRKAILLKSRDLREALRSPNKGDSSRKRTRETSKGQDSPANKIPNVSTSRTSKTASPKVRAPKLQFETDKETLARRQKQIEYGKNTLGYQRYTKMVPKDSREKRHPKTPPRHLRYSRRAWDGLVKVWRQKLHFWDPPKDGEETPTELPASWDNLSDYSASMSDTASERSESIPNTPQSERKSKRHTKSATKNRRERSLSDSEVEGKDSIAAK</sequence>
<name>A0AAV7XAE4_9NEOP</name>
<evidence type="ECO:0000313" key="5">
    <source>
        <dbReference type="EMBL" id="KAJ1521332.1"/>
    </source>
</evidence>
<evidence type="ECO:0000256" key="3">
    <source>
        <dbReference type="SAM" id="MobiDB-lite"/>
    </source>
</evidence>
<feature type="compositionally biased region" description="Basic and acidic residues" evidence="3">
    <location>
        <begin position="273"/>
        <end position="288"/>
    </location>
</feature>
<dbReference type="InterPro" id="IPR026502">
    <property type="entry name" value="SLBP1/SLBP2"/>
</dbReference>
<dbReference type="GO" id="GO:0007076">
    <property type="term" value="P:mitotic chromosome condensation"/>
    <property type="evidence" value="ECO:0007669"/>
    <property type="project" value="UniProtKB-ARBA"/>
</dbReference>
<feature type="compositionally biased region" description="Polar residues" evidence="3">
    <location>
        <begin position="359"/>
        <end position="371"/>
    </location>
</feature>
<dbReference type="Proteomes" id="UP001075354">
    <property type="component" value="Chromosome 13"/>
</dbReference>
<gene>
    <name evidence="5" type="ORF">ONE63_003008</name>
</gene>
<feature type="region of interest" description="Disordered" evidence="3">
    <location>
        <begin position="339"/>
        <end position="419"/>
    </location>
</feature>
<organism evidence="5 6">
    <name type="scientific">Megalurothrips usitatus</name>
    <name type="common">bean blossom thrips</name>
    <dbReference type="NCBI Taxonomy" id="439358"/>
    <lineage>
        <taxon>Eukaryota</taxon>
        <taxon>Metazoa</taxon>
        <taxon>Ecdysozoa</taxon>
        <taxon>Arthropoda</taxon>
        <taxon>Hexapoda</taxon>
        <taxon>Insecta</taxon>
        <taxon>Pterygota</taxon>
        <taxon>Neoptera</taxon>
        <taxon>Paraneoptera</taxon>
        <taxon>Thysanoptera</taxon>
        <taxon>Terebrantia</taxon>
        <taxon>Thripoidea</taxon>
        <taxon>Thripidae</taxon>
        <taxon>Megalurothrips</taxon>
    </lineage>
</organism>
<feature type="compositionally biased region" description="Basic residues" evidence="3">
    <location>
        <begin position="388"/>
        <end position="401"/>
    </location>
</feature>
<feature type="compositionally biased region" description="Basic and acidic residues" evidence="3">
    <location>
        <begin position="402"/>
        <end position="419"/>
    </location>
</feature>
<feature type="region of interest" description="Disordered" evidence="3">
    <location>
        <begin position="1"/>
        <end position="321"/>
    </location>
</feature>
<evidence type="ECO:0000256" key="1">
    <source>
        <dbReference type="ARBA" id="ARBA00006151"/>
    </source>
</evidence>
<protein>
    <recommendedName>
        <fullName evidence="4">Histone RNA hairpin-binding protein RNA-binding domain-containing protein</fullName>
    </recommendedName>
</protein>
<feature type="domain" description="Histone RNA hairpin-binding protein RNA-binding" evidence="4">
    <location>
        <begin position="275"/>
        <end position="343"/>
    </location>
</feature>
<dbReference type="GO" id="GO:0006398">
    <property type="term" value="P:mRNA 3'-end processing by stem-loop binding and cleavage"/>
    <property type="evidence" value="ECO:0007669"/>
    <property type="project" value="TreeGrafter"/>
</dbReference>
<proteinExistence type="inferred from homology"/>
<comment type="caution">
    <text evidence="5">The sequence shown here is derived from an EMBL/GenBank/DDBJ whole genome shotgun (WGS) entry which is preliminary data.</text>
</comment>
<dbReference type="EMBL" id="JAPTSV010000013">
    <property type="protein sequence ID" value="KAJ1521332.1"/>
    <property type="molecule type" value="Genomic_DNA"/>
</dbReference>
<reference evidence="5" key="1">
    <citation type="submission" date="2022-12" db="EMBL/GenBank/DDBJ databases">
        <title>Chromosome-level genome assembly of the bean flower thrips Megalurothrips usitatus.</title>
        <authorList>
            <person name="Ma L."/>
            <person name="Liu Q."/>
            <person name="Li H."/>
            <person name="Cai W."/>
        </authorList>
    </citation>
    <scope>NUCLEOTIDE SEQUENCE</scope>
    <source>
        <strain evidence="5">Cailab_2022a</strain>
    </source>
</reference>
<dbReference type="GO" id="GO:0005737">
    <property type="term" value="C:cytoplasm"/>
    <property type="evidence" value="ECO:0007669"/>
    <property type="project" value="TreeGrafter"/>
</dbReference>
<feature type="compositionally biased region" description="Polar residues" evidence="3">
    <location>
        <begin position="242"/>
        <end position="262"/>
    </location>
</feature>
<feature type="compositionally biased region" description="Basic residues" evidence="3">
    <location>
        <begin position="310"/>
        <end position="321"/>
    </location>
</feature>
<accession>A0AAV7XAE4</accession>
<dbReference type="AlphaFoldDB" id="A0AAV7XAE4"/>
<dbReference type="PANTHER" id="PTHR17408">
    <property type="entry name" value="HISTONE RNA HAIRPIN-BINDING PROTEIN"/>
    <property type="match status" value="1"/>
</dbReference>
<evidence type="ECO:0000259" key="4">
    <source>
        <dbReference type="Pfam" id="PF15247"/>
    </source>
</evidence>
<feature type="compositionally biased region" description="Basic and acidic residues" evidence="3">
    <location>
        <begin position="130"/>
        <end position="144"/>
    </location>
</feature>
<dbReference type="Gene3D" id="1.10.8.1120">
    <property type="entry name" value="Histone RNA hairpin-binding protein RNA-binding domain"/>
    <property type="match status" value="1"/>
</dbReference>
<keyword evidence="2" id="KW-0694">RNA-binding</keyword>
<feature type="compositionally biased region" description="Basic and acidic residues" evidence="3">
    <location>
        <begin position="17"/>
        <end position="35"/>
    </location>
</feature>
<dbReference type="PANTHER" id="PTHR17408:SF0">
    <property type="entry name" value="HISTONE RNA HAIRPIN-BINDING PROTEIN"/>
    <property type="match status" value="1"/>
</dbReference>
<dbReference type="Pfam" id="PF15247">
    <property type="entry name" value="SLBP_RNA_bind"/>
    <property type="match status" value="1"/>
</dbReference>
<keyword evidence="6" id="KW-1185">Reference proteome</keyword>
<comment type="similarity">
    <text evidence="1">Belongs to the SLBP family.</text>
</comment>
<feature type="compositionally biased region" description="Basic and acidic residues" evidence="3">
    <location>
        <begin position="339"/>
        <end position="348"/>
    </location>
</feature>
<dbReference type="InterPro" id="IPR038294">
    <property type="entry name" value="SLBP_RNA_bind_sf"/>
</dbReference>
<evidence type="ECO:0000256" key="2">
    <source>
        <dbReference type="ARBA" id="ARBA00022884"/>
    </source>
</evidence>
<dbReference type="InterPro" id="IPR029344">
    <property type="entry name" value="SLBP_RNA_bind"/>
</dbReference>